<keyword evidence="6 13" id="KW-1133">Transmembrane helix</keyword>
<evidence type="ECO:0000313" key="16">
    <source>
        <dbReference type="Proteomes" id="UP000265020"/>
    </source>
</evidence>
<sequence>MLEFIEFTTEETVLIYRAVLLWMENQTTPLKQPIVFELEGINVQPGTGTFLFLLALLAYIVVLLGNGVVICVIMTDRNLHRPMFVIICHLMVCDLLGATMVLPRLMMNLLMGIKKIAYIPAIAQAFCAHTYGAAMLTILSVMAYDRYIAVCEPLRYLSIMTSARLHCCCTLAWIVALLLISVLFSFHMNVPLCGRTINQLYCSNRDILNLACIPTPISDIYGLAMTWSLSTVTFILIAFSYIRILSVAIKQGRTDTSLRIKAFQTCAPHIVVYVLFQIASLIVIVSYRFPSLSQNIKKFFSILIFIIPPIMNPIVYGLVSKDLRVSFIKHFSNRLTTLPSRAVAGVIR</sequence>
<keyword evidence="2" id="KW-1003">Cell membrane</keyword>
<organism evidence="15 16">
    <name type="scientific">Cyprinodon variegatus</name>
    <name type="common">Sheepshead minnow</name>
    <dbReference type="NCBI Taxonomy" id="28743"/>
    <lineage>
        <taxon>Eukaryota</taxon>
        <taxon>Metazoa</taxon>
        <taxon>Chordata</taxon>
        <taxon>Craniata</taxon>
        <taxon>Vertebrata</taxon>
        <taxon>Euteleostomi</taxon>
        <taxon>Actinopterygii</taxon>
        <taxon>Neopterygii</taxon>
        <taxon>Teleostei</taxon>
        <taxon>Neoteleostei</taxon>
        <taxon>Acanthomorphata</taxon>
        <taxon>Ovalentaria</taxon>
        <taxon>Atherinomorphae</taxon>
        <taxon>Cyprinodontiformes</taxon>
        <taxon>Cyprinodontidae</taxon>
        <taxon>Cyprinodon</taxon>
    </lineage>
</organism>
<dbReference type="PANTHER" id="PTHR26451">
    <property type="entry name" value="G_PROTEIN_RECEP_F1_2 DOMAIN-CONTAINING PROTEIN"/>
    <property type="match status" value="1"/>
</dbReference>
<evidence type="ECO:0000256" key="3">
    <source>
        <dbReference type="ARBA" id="ARBA00022606"/>
    </source>
</evidence>
<reference evidence="15" key="2">
    <citation type="submission" date="2025-09" db="UniProtKB">
        <authorList>
            <consortium name="Ensembl"/>
        </authorList>
    </citation>
    <scope>IDENTIFICATION</scope>
</reference>
<dbReference type="PROSITE" id="PS50262">
    <property type="entry name" value="G_PROTEIN_RECEP_F1_2"/>
    <property type="match status" value="1"/>
</dbReference>
<dbReference type="Ensembl" id="ENSCVAT00000002550.1">
    <property type="protein sequence ID" value="ENSCVAP00000007884.1"/>
    <property type="gene ID" value="ENSCVAG00000009592.1"/>
</dbReference>
<keyword evidence="16" id="KW-1185">Reference proteome</keyword>
<evidence type="ECO:0000256" key="6">
    <source>
        <dbReference type="ARBA" id="ARBA00022989"/>
    </source>
</evidence>
<dbReference type="SUPFAM" id="SSF81321">
    <property type="entry name" value="Family A G protein-coupled receptor-like"/>
    <property type="match status" value="1"/>
</dbReference>
<dbReference type="GO" id="GO:0004930">
    <property type="term" value="F:G protein-coupled receptor activity"/>
    <property type="evidence" value="ECO:0007669"/>
    <property type="project" value="UniProtKB-KW"/>
</dbReference>
<dbReference type="PANTHER" id="PTHR26451:SF889">
    <property type="entry name" value="OLFACTORY RECEPTOR 2A12-LIKE"/>
    <property type="match status" value="1"/>
</dbReference>
<dbReference type="PRINTS" id="PR00245">
    <property type="entry name" value="OLFACTORYR"/>
</dbReference>
<keyword evidence="4 13" id="KW-0812">Transmembrane</keyword>
<reference evidence="15" key="1">
    <citation type="submission" date="2025-08" db="UniProtKB">
        <authorList>
            <consortium name="Ensembl"/>
        </authorList>
    </citation>
    <scope>IDENTIFICATION</scope>
</reference>
<evidence type="ECO:0000256" key="5">
    <source>
        <dbReference type="ARBA" id="ARBA00022725"/>
    </source>
</evidence>
<dbReference type="InterPro" id="IPR017452">
    <property type="entry name" value="GPCR_Rhodpsn_7TM"/>
</dbReference>
<evidence type="ECO:0000256" key="4">
    <source>
        <dbReference type="ARBA" id="ARBA00022692"/>
    </source>
</evidence>
<dbReference type="Gene3D" id="1.20.1070.10">
    <property type="entry name" value="Rhodopsin 7-helix transmembrane proteins"/>
    <property type="match status" value="1"/>
</dbReference>
<keyword evidence="10" id="KW-0675">Receptor</keyword>
<dbReference type="OMA" id="CGRTINQ"/>
<dbReference type="InterPro" id="IPR000276">
    <property type="entry name" value="GPCR_Rhodpsn"/>
</dbReference>
<feature type="transmembrane region" description="Helical" evidence="13">
    <location>
        <begin position="122"/>
        <end position="144"/>
    </location>
</feature>
<evidence type="ECO:0000256" key="2">
    <source>
        <dbReference type="ARBA" id="ARBA00022475"/>
    </source>
</evidence>
<keyword evidence="9" id="KW-1015">Disulfide bond</keyword>
<feature type="domain" description="G-protein coupled receptors family 1 profile" evidence="14">
    <location>
        <begin position="65"/>
        <end position="316"/>
    </location>
</feature>
<dbReference type="SMART" id="SM01381">
    <property type="entry name" value="7TM_GPCR_Srsx"/>
    <property type="match status" value="1"/>
</dbReference>
<dbReference type="GeneTree" id="ENSGT00940000162761"/>
<keyword evidence="11" id="KW-0325">Glycoprotein</keyword>
<dbReference type="Proteomes" id="UP000265020">
    <property type="component" value="Unassembled WGS sequence"/>
</dbReference>
<feature type="transmembrane region" description="Helical" evidence="13">
    <location>
        <begin position="270"/>
        <end position="287"/>
    </location>
</feature>
<feature type="transmembrane region" description="Helical" evidence="13">
    <location>
        <begin position="227"/>
        <end position="249"/>
    </location>
</feature>
<dbReference type="GO" id="GO:0005549">
    <property type="term" value="F:odorant binding"/>
    <property type="evidence" value="ECO:0007669"/>
    <property type="project" value="TreeGrafter"/>
</dbReference>
<evidence type="ECO:0000256" key="12">
    <source>
        <dbReference type="ARBA" id="ARBA00023224"/>
    </source>
</evidence>
<keyword evidence="5" id="KW-0552">Olfaction</keyword>
<proteinExistence type="predicted"/>
<keyword evidence="7" id="KW-0297">G-protein coupled receptor</keyword>
<evidence type="ECO:0000256" key="13">
    <source>
        <dbReference type="SAM" id="Phobius"/>
    </source>
</evidence>
<dbReference type="Pfam" id="PF13853">
    <property type="entry name" value="7tm_4"/>
    <property type="match status" value="1"/>
</dbReference>
<evidence type="ECO:0000256" key="7">
    <source>
        <dbReference type="ARBA" id="ARBA00023040"/>
    </source>
</evidence>
<dbReference type="GO" id="GO:0004984">
    <property type="term" value="F:olfactory receptor activity"/>
    <property type="evidence" value="ECO:0007669"/>
    <property type="project" value="InterPro"/>
</dbReference>
<name>A0A3Q2CQV2_CYPVA</name>
<dbReference type="InterPro" id="IPR000725">
    <property type="entry name" value="Olfact_rcpt"/>
</dbReference>
<protein>
    <submittedName>
        <fullName evidence="15">Olfactory receptor 2A12-like</fullName>
    </submittedName>
</protein>
<feature type="transmembrane region" description="Helical" evidence="13">
    <location>
        <begin position="165"/>
        <end position="186"/>
    </location>
</feature>
<dbReference type="GO" id="GO:0005886">
    <property type="term" value="C:plasma membrane"/>
    <property type="evidence" value="ECO:0007669"/>
    <property type="project" value="UniProtKB-SubCell"/>
</dbReference>
<evidence type="ECO:0000259" key="14">
    <source>
        <dbReference type="PROSITE" id="PS50262"/>
    </source>
</evidence>
<feature type="transmembrane region" description="Helical" evidence="13">
    <location>
        <begin position="50"/>
        <end position="72"/>
    </location>
</feature>
<keyword evidence="3" id="KW-0716">Sensory transduction</keyword>
<feature type="transmembrane region" description="Helical" evidence="13">
    <location>
        <begin position="299"/>
        <end position="319"/>
    </location>
</feature>
<evidence type="ECO:0000256" key="10">
    <source>
        <dbReference type="ARBA" id="ARBA00023170"/>
    </source>
</evidence>
<evidence type="ECO:0000313" key="15">
    <source>
        <dbReference type="Ensembl" id="ENSCVAP00000007884.1"/>
    </source>
</evidence>
<dbReference type="AlphaFoldDB" id="A0A3Q2CQV2"/>
<evidence type="ECO:0000256" key="9">
    <source>
        <dbReference type="ARBA" id="ARBA00023157"/>
    </source>
</evidence>
<dbReference type="InterPro" id="IPR052921">
    <property type="entry name" value="GPCR1_Superfamily_Member"/>
</dbReference>
<keyword evidence="12" id="KW-0807">Transducer</keyword>
<feature type="transmembrane region" description="Helical" evidence="13">
    <location>
        <begin position="84"/>
        <end position="102"/>
    </location>
</feature>
<accession>A0A3Q2CQV2</accession>
<evidence type="ECO:0000256" key="11">
    <source>
        <dbReference type="ARBA" id="ARBA00023180"/>
    </source>
</evidence>
<comment type="subcellular location">
    <subcellularLocation>
        <location evidence="1">Cell membrane</location>
        <topology evidence="1">Multi-pass membrane protein</topology>
    </subcellularLocation>
</comment>
<keyword evidence="8 13" id="KW-0472">Membrane</keyword>
<evidence type="ECO:0000256" key="1">
    <source>
        <dbReference type="ARBA" id="ARBA00004651"/>
    </source>
</evidence>
<evidence type="ECO:0000256" key="8">
    <source>
        <dbReference type="ARBA" id="ARBA00023136"/>
    </source>
</evidence>
<dbReference type="PRINTS" id="PR00237">
    <property type="entry name" value="GPCRRHODOPSN"/>
</dbReference>
<dbReference type="FunFam" id="1.20.1070.10:FF:000024">
    <property type="entry name" value="Olfactory receptor"/>
    <property type="match status" value="1"/>
</dbReference>